<dbReference type="Gene3D" id="3.40.50.720">
    <property type="entry name" value="NAD(P)-binding Rossmann-like Domain"/>
    <property type="match status" value="2"/>
</dbReference>
<dbReference type="PANTHER" id="PTHR43026:SF1">
    <property type="entry name" value="2-HYDROXYACID DEHYDROGENASE HOMOLOG 1-RELATED"/>
    <property type="match status" value="1"/>
</dbReference>
<dbReference type="CDD" id="cd12185">
    <property type="entry name" value="HGDH_LDH_like"/>
    <property type="match status" value="1"/>
</dbReference>
<dbReference type="InterPro" id="IPR058205">
    <property type="entry name" value="D-LDH-like"/>
</dbReference>
<evidence type="ECO:0000256" key="2">
    <source>
        <dbReference type="ARBA" id="ARBA00023002"/>
    </source>
</evidence>
<feature type="domain" description="D-isomer specific 2-hydroxyacid dehydrogenase NAD-binding" evidence="6">
    <location>
        <begin position="108"/>
        <end position="293"/>
    </location>
</feature>
<name>A0A9D1J9J4_9FIRM</name>
<accession>A0A9D1J9J4</accession>
<dbReference type="PROSITE" id="PS00065">
    <property type="entry name" value="D_2_HYDROXYACID_DH_1"/>
    <property type="match status" value="1"/>
</dbReference>
<gene>
    <name evidence="7" type="ORF">IAB94_05770</name>
</gene>
<dbReference type="PROSITE" id="PS00671">
    <property type="entry name" value="D_2_HYDROXYACID_DH_3"/>
    <property type="match status" value="1"/>
</dbReference>
<evidence type="ECO:0000256" key="1">
    <source>
        <dbReference type="ARBA" id="ARBA00005854"/>
    </source>
</evidence>
<reference evidence="7" key="2">
    <citation type="journal article" date="2021" name="PeerJ">
        <title>Extensive microbial diversity within the chicken gut microbiome revealed by metagenomics and culture.</title>
        <authorList>
            <person name="Gilroy R."/>
            <person name="Ravi A."/>
            <person name="Getino M."/>
            <person name="Pursley I."/>
            <person name="Horton D.L."/>
            <person name="Alikhan N.F."/>
            <person name="Baker D."/>
            <person name="Gharbi K."/>
            <person name="Hall N."/>
            <person name="Watson M."/>
            <person name="Adriaenssens E.M."/>
            <person name="Foster-Nyarko E."/>
            <person name="Jarju S."/>
            <person name="Secka A."/>
            <person name="Antonio M."/>
            <person name="Oren A."/>
            <person name="Chaudhuri R.R."/>
            <person name="La Ragione R."/>
            <person name="Hildebrand F."/>
            <person name="Pallen M.J."/>
        </authorList>
    </citation>
    <scope>NUCLEOTIDE SEQUENCE</scope>
    <source>
        <strain evidence="7">ChiW16-3235</strain>
    </source>
</reference>
<evidence type="ECO:0000256" key="3">
    <source>
        <dbReference type="ARBA" id="ARBA00023027"/>
    </source>
</evidence>
<dbReference type="InterPro" id="IPR006140">
    <property type="entry name" value="D-isomer_DH_NAD-bd"/>
</dbReference>
<organism evidence="7 8">
    <name type="scientific">Candidatus Coproplasma avicola</name>
    <dbReference type="NCBI Taxonomy" id="2840744"/>
    <lineage>
        <taxon>Bacteria</taxon>
        <taxon>Bacillati</taxon>
        <taxon>Bacillota</taxon>
        <taxon>Clostridia</taxon>
        <taxon>Eubacteriales</taxon>
        <taxon>Candidatus Coproplasma</taxon>
    </lineage>
</organism>
<comment type="similarity">
    <text evidence="1 4">Belongs to the D-isomer specific 2-hydroxyacid dehydrogenase family.</text>
</comment>
<dbReference type="SUPFAM" id="SSF51735">
    <property type="entry name" value="NAD(P)-binding Rossmann-fold domains"/>
    <property type="match status" value="1"/>
</dbReference>
<comment type="caution">
    <text evidence="7">The sequence shown here is derived from an EMBL/GenBank/DDBJ whole genome shotgun (WGS) entry which is preliminary data.</text>
</comment>
<dbReference type="EMBL" id="DVHK01000116">
    <property type="protein sequence ID" value="HIR67535.1"/>
    <property type="molecule type" value="Genomic_DNA"/>
</dbReference>
<evidence type="ECO:0000256" key="4">
    <source>
        <dbReference type="RuleBase" id="RU003719"/>
    </source>
</evidence>
<dbReference type="InterPro" id="IPR029752">
    <property type="entry name" value="D-isomer_DH_CS1"/>
</dbReference>
<dbReference type="SUPFAM" id="SSF52283">
    <property type="entry name" value="Formate/glycerate dehydrogenase catalytic domain-like"/>
    <property type="match status" value="1"/>
</dbReference>
<dbReference type="Pfam" id="PF00389">
    <property type="entry name" value="2-Hacid_dh"/>
    <property type="match status" value="1"/>
</dbReference>
<feature type="domain" description="D-isomer specific 2-hydroxyacid dehydrogenase catalytic" evidence="5">
    <location>
        <begin position="8"/>
        <end position="325"/>
    </location>
</feature>
<dbReference type="Pfam" id="PF02826">
    <property type="entry name" value="2-Hacid_dh_C"/>
    <property type="match status" value="1"/>
</dbReference>
<proteinExistence type="inferred from homology"/>
<evidence type="ECO:0000313" key="8">
    <source>
        <dbReference type="Proteomes" id="UP000823913"/>
    </source>
</evidence>
<sequence length="326" mass="35903">MKVAAFEVKDYELKDFERAKAYGLDISLYADNLSDENIEWVKGCEGITTLGFSDLSAPMIKKLSDAGVKYIATRTVGFNHIDLAACKKYGVRVSNAYYEPYNVADFAVMLMLMLLRKAKISVCRALVNDFSLDGMCGREMRNLTVGVIGAGKIGRAVIGNLQGFGCKILAYDPYAKDHADGAEFVDLETIYRESDIITLHVPLTQSNHHMIDGAAIEKMKDGVLIINTARGGLIDTDALITALENEKVGGAGLDTIEAEDGVAHIDLRARIVNKRDIFYLKQFPNVIFTSHYAFFTEEATSAMVECGLKSLAFFGEGKDNPFEINF</sequence>
<evidence type="ECO:0000259" key="6">
    <source>
        <dbReference type="Pfam" id="PF02826"/>
    </source>
</evidence>
<reference evidence="7" key="1">
    <citation type="submission" date="2020-10" db="EMBL/GenBank/DDBJ databases">
        <authorList>
            <person name="Gilroy R."/>
        </authorList>
    </citation>
    <scope>NUCLEOTIDE SEQUENCE</scope>
    <source>
        <strain evidence="7">ChiW16-3235</strain>
    </source>
</reference>
<dbReference type="InterPro" id="IPR036291">
    <property type="entry name" value="NAD(P)-bd_dom_sf"/>
</dbReference>
<dbReference type="Proteomes" id="UP000823913">
    <property type="component" value="Unassembled WGS sequence"/>
</dbReference>
<dbReference type="GO" id="GO:0008720">
    <property type="term" value="F:D-lactate dehydrogenase (NAD+) activity"/>
    <property type="evidence" value="ECO:0007669"/>
    <property type="project" value="TreeGrafter"/>
</dbReference>
<dbReference type="AlphaFoldDB" id="A0A9D1J9J4"/>
<keyword evidence="3" id="KW-0520">NAD</keyword>
<dbReference type="PANTHER" id="PTHR43026">
    <property type="entry name" value="2-HYDROXYACID DEHYDROGENASE HOMOLOG 1-RELATED"/>
    <property type="match status" value="1"/>
</dbReference>
<dbReference type="InterPro" id="IPR029753">
    <property type="entry name" value="D-isomer_DH_CS"/>
</dbReference>
<dbReference type="PROSITE" id="PS00670">
    <property type="entry name" value="D_2_HYDROXYACID_DH_2"/>
    <property type="match status" value="1"/>
</dbReference>
<evidence type="ECO:0000313" key="7">
    <source>
        <dbReference type="EMBL" id="HIR67535.1"/>
    </source>
</evidence>
<evidence type="ECO:0000259" key="5">
    <source>
        <dbReference type="Pfam" id="PF00389"/>
    </source>
</evidence>
<dbReference type="InterPro" id="IPR006139">
    <property type="entry name" value="D-isomer_2_OHA_DH_cat_dom"/>
</dbReference>
<protein>
    <submittedName>
        <fullName evidence="7">Lactate dehydrogenase</fullName>
    </submittedName>
</protein>
<keyword evidence="2 4" id="KW-0560">Oxidoreductase</keyword>
<dbReference type="GO" id="GO:0051287">
    <property type="term" value="F:NAD binding"/>
    <property type="evidence" value="ECO:0007669"/>
    <property type="project" value="InterPro"/>
</dbReference>